<feature type="domain" description="Major facilitator superfamily (MFS) profile" evidence="7">
    <location>
        <begin position="1"/>
        <end position="114"/>
    </location>
</feature>
<protein>
    <recommendedName>
        <fullName evidence="7">Major facilitator superfamily (MFS) profile domain-containing protein</fullName>
    </recommendedName>
</protein>
<keyword evidence="9" id="KW-1185">Reference proteome</keyword>
<name>A0A917UGJ7_9ACTN</name>
<proteinExistence type="predicted"/>
<dbReference type="InterPro" id="IPR011701">
    <property type="entry name" value="MFS"/>
</dbReference>
<feature type="transmembrane region" description="Helical" evidence="6">
    <location>
        <begin position="35"/>
        <end position="54"/>
    </location>
</feature>
<dbReference type="PROSITE" id="PS00216">
    <property type="entry name" value="SUGAR_TRANSPORT_1"/>
    <property type="match status" value="1"/>
</dbReference>
<dbReference type="Gene3D" id="1.20.1720.10">
    <property type="entry name" value="Multidrug resistance protein D"/>
    <property type="match status" value="1"/>
</dbReference>
<dbReference type="Pfam" id="PF07690">
    <property type="entry name" value="MFS_1"/>
    <property type="match status" value="1"/>
</dbReference>
<evidence type="ECO:0000259" key="7">
    <source>
        <dbReference type="PROSITE" id="PS50850"/>
    </source>
</evidence>
<dbReference type="PROSITE" id="PS50850">
    <property type="entry name" value="MFS"/>
    <property type="match status" value="1"/>
</dbReference>
<evidence type="ECO:0000313" key="9">
    <source>
        <dbReference type="Proteomes" id="UP000653411"/>
    </source>
</evidence>
<feature type="transmembrane region" description="Helical" evidence="6">
    <location>
        <begin position="94"/>
        <end position="112"/>
    </location>
</feature>
<evidence type="ECO:0000313" key="8">
    <source>
        <dbReference type="EMBL" id="GGM91527.1"/>
    </source>
</evidence>
<reference evidence="8" key="2">
    <citation type="submission" date="2020-09" db="EMBL/GenBank/DDBJ databases">
        <authorList>
            <person name="Sun Q."/>
            <person name="Zhou Y."/>
        </authorList>
    </citation>
    <scope>NUCLEOTIDE SEQUENCE</scope>
    <source>
        <strain evidence="8">CGMCC 4.7110</strain>
    </source>
</reference>
<dbReference type="SUPFAM" id="SSF103473">
    <property type="entry name" value="MFS general substrate transporter"/>
    <property type="match status" value="1"/>
</dbReference>
<evidence type="ECO:0000256" key="2">
    <source>
        <dbReference type="ARBA" id="ARBA00022692"/>
    </source>
</evidence>
<dbReference type="AlphaFoldDB" id="A0A917UGJ7"/>
<feature type="transmembrane region" description="Helical" evidence="6">
    <location>
        <begin position="66"/>
        <end position="88"/>
    </location>
</feature>
<evidence type="ECO:0000256" key="6">
    <source>
        <dbReference type="SAM" id="Phobius"/>
    </source>
</evidence>
<evidence type="ECO:0000256" key="1">
    <source>
        <dbReference type="ARBA" id="ARBA00004651"/>
    </source>
</evidence>
<comment type="caution">
    <text evidence="8">The sequence shown here is derived from an EMBL/GenBank/DDBJ whole genome shotgun (WGS) entry which is preliminary data.</text>
</comment>
<comment type="subcellular location">
    <subcellularLocation>
        <location evidence="1">Cell membrane</location>
        <topology evidence="1">Multi-pass membrane protein</topology>
    </subcellularLocation>
</comment>
<accession>A0A917UGJ7</accession>
<gene>
    <name evidence="8" type="ORF">GCM10011578_009390</name>
</gene>
<keyword evidence="3 6" id="KW-1133">Transmembrane helix</keyword>
<sequence length="114" mass="11555">MLGAVAFMAQLDFFVVNVALDGIGRSFPGAGVASVSWVLSAYAIVFAAVLVPAGRLADHWGRRETLLPGVALFTLTSAVAAAAPSLGVLVGARALQAVGAAMIVPTSLGLLYRS</sequence>
<dbReference type="PANTHER" id="PTHR42718:SF48">
    <property type="entry name" value="CONSERVED TWO-DOMAIN MEMBRANE PROTEIN-RELATED"/>
    <property type="match status" value="1"/>
</dbReference>
<dbReference type="GO" id="GO:0022857">
    <property type="term" value="F:transmembrane transporter activity"/>
    <property type="evidence" value="ECO:0007669"/>
    <property type="project" value="InterPro"/>
</dbReference>
<organism evidence="8 9">
    <name type="scientific">Streptomyces fuscichromogenes</name>
    <dbReference type="NCBI Taxonomy" id="1324013"/>
    <lineage>
        <taxon>Bacteria</taxon>
        <taxon>Bacillati</taxon>
        <taxon>Actinomycetota</taxon>
        <taxon>Actinomycetes</taxon>
        <taxon>Kitasatosporales</taxon>
        <taxon>Streptomycetaceae</taxon>
        <taxon>Streptomyces</taxon>
    </lineage>
</organism>
<dbReference type="InterPro" id="IPR005829">
    <property type="entry name" value="Sugar_transporter_CS"/>
</dbReference>
<evidence type="ECO:0000256" key="4">
    <source>
        <dbReference type="ARBA" id="ARBA00023136"/>
    </source>
</evidence>
<keyword evidence="4 6" id="KW-0472">Membrane</keyword>
<dbReference type="InterPro" id="IPR036259">
    <property type="entry name" value="MFS_trans_sf"/>
</dbReference>
<reference evidence="8" key="1">
    <citation type="journal article" date="2014" name="Int. J. Syst. Evol. Microbiol.">
        <title>Complete genome sequence of Corynebacterium casei LMG S-19264T (=DSM 44701T), isolated from a smear-ripened cheese.</title>
        <authorList>
            <consortium name="US DOE Joint Genome Institute (JGI-PGF)"/>
            <person name="Walter F."/>
            <person name="Albersmeier A."/>
            <person name="Kalinowski J."/>
            <person name="Ruckert C."/>
        </authorList>
    </citation>
    <scope>NUCLEOTIDE SEQUENCE</scope>
    <source>
        <strain evidence="8">CGMCC 4.7110</strain>
    </source>
</reference>
<dbReference type="GO" id="GO:0046677">
    <property type="term" value="P:response to antibiotic"/>
    <property type="evidence" value="ECO:0007669"/>
    <property type="project" value="UniProtKB-KW"/>
</dbReference>
<dbReference type="Proteomes" id="UP000653411">
    <property type="component" value="Unassembled WGS sequence"/>
</dbReference>
<evidence type="ECO:0000256" key="3">
    <source>
        <dbReference type="ARBA" id="ARBA00022989"/>
    </source>
</evidence>
<dbReference type="InterPro" id="IPR020846">
    <property type="entry name" value="MFS_dom"/>
</dbReference>
<dbReference type="EMBL" id="BMML01000002">
    <property type="protein sequence ID" value="GGM91527.1"/>
    <property type="molecule type" value="Genomic_DNA"/>
</dbReference>
<dbReference type="GO" id="GO:0005886">
    <property type="term" value="C:plasma membrane"/>
    <property type="evidence" value="ECO:0007669"/>
    <property type="project" value="UniProtKB-SubCell"/>
</dbReference>
<keyword evidence="2 6" id="KW-0812">Transmembrane</keyword>
<evidence type="ECO:0000256" key="5">
    <source>
        <dbReference type="ARBA" id="ARBA00023251"/>
    </source>
</evidence>
<keyword evidence="5" id="KW-0046">Antibiotic resistance</keyword>
<dbReference type="PANTHER" id="PTHR42718">
    <property type="entry name" value="MAJOR FACILITATOR SUPERFAMILY MULTIDRUG TRANSPORTER MFSC"/>
    <property type="match status" value="1"/>
</dbReference>
<dbReference type="RefSeq" id="WP_229712805.1">
    <property type="nucleotide sequence ID" value="NZ_BMML01000002.1"/>
</dbReference>